<evidence type="ECO:0000313" key="4">
    <source>
        <dbReference type="Proteomes" id="UP000310636"/>
    </source>
</evidence>
<dbReference type="SUPFAM" id="SSF56601">
    <property type="entry name" value="beta-lactamase/transpeptidase-like"/>
    <property type="match status" value="1"/>
</dbReference>
<organism evidence="3 4">
    <name type="scientific">Cohnella fermenti</name>
    <dbReference type="NCBI Taxonomy" id="2565925"/>
    <lineage>
        <taxon>Bacteria</taxon>
        <taxon>Bacillati</taxon>
        <taxon>Bacillota</taxon>
        <taxon>Bacilli</taxon>
        <taxon>Bacillales</taxon>
        <taxon>Paenibacillaceae</taxon>
        <taxon>Cohnella</taxon>
    </lineage>
</organism>
<evidence type="ECO:0000256" key="1">
    <source>
        <dbReference type="ARBA" id="ARBA00022801"/>
    </source>
</evidence>
<dbReference type="PANTHER" id="PTHR43283">
    <property type="entry name" value="BETA-LACTAMASE-RELATED"/>
    <property type="match status" value="1"/>
</dbReference>
<sequence>MGDGQERLADYLNRRVADGWATGFSVAVTDESAIRLRAEVGGTAAALGGEERPIDARTLFNVGSVTKPVTGTLLAKLVEEGEATLSDKVRSIIPEYPFEDTEVFHLLAHTAGYDPANVPVERPLRAKGEEGQRAYLSSLYGIRERISPVGETARYFTEGYSIVMDLIERVAGCDLESFARETLLRPLGMDDSTFDPAKLDPSRVVFPVDGAGRALLELADWGVTGDSGLYTHADDLLKLGRLFLSGGCAADGRVVLRERTIAFLLADASGGRLNQTPAFWVKGAEDRYGCFGDLHSPSAVGHTGFSGCMLWIDPACRAAGAILTNSMTLHGDWRRYKRINNRLLSLFEHEQPR</sequence>
<dbReference type="GO" id="GO:0016787">
    <property type="term" value="F:hydrolase activity"/>
    <property type="evidence" value="ECO:0007669"/>
    <property type="project" value="UniProtKB-KW"/>
</dbReference>
<dbReference type="Pfam" id="PF00144">
    <property type="entry name" value="Beta-lactamase"/>
    <property type="match status" value="1"/>
</dbReference>
<dbReference type="OrthoDB" id="9770183at2"/>
<name>A0A4V3WDV5_9BACL</name>
<dbReference type="PANTHER" id="PTHR43283:SF11">
    <property type="entry name" value="BETA-LACTAMASE-RELATED DOMAIN-CONTAINING PROTEIN"/>
    <property type="match status" value="1"/>
</dbReference>
<dbReference type="Proteomes" id="UP000310636">
    <property type="component" value="Unassembled WGS sequence"/>
</dbReference>
<evidence type="ECO:0000313" key="3">
    <source>
        <dbReference type="EMBL" id="THF73744.1"/>
    </source>
</evidence>
<dbReference type="InterPro" id="IPR001466">
    <property type="entry name" value="Beta-lactam-related"/>
</dbReference>
<dbReference type="EMBL" id="SSOB01000050">
    <property type="protein sequence ID" value="THF73744.1"/>
    <property type="molecule type" value="Genomic_DNA"/>
</dbReference>
<proteinExistence type="predicted"/>
<comment type="caution">
    <text evidence="3">The sequence shown here is derived from an EMBL/GenBank/DDBJ whole genome shotgun (WGS) entry which is preliminary data.</text>
</comment>
<dbReference type="RefSeq" id="WP_136373145.1">
    <property type="nucleotide sequence ID" value="NZ_SSOB01000050.1"/>
</dbReference>
<evidence type="ECO:0000259" key="2">
    <source>
        <dbReference type="Pfam" id="PF00144"/>
    </source>
</evidence>
<dbReference type="AlphaFoldDB" id="A0A4V3WDV5"/>
<gene>
    <name evidence="3" type="ORF">E6C55_28035</name>
</gene>
<accession>A0A4V3WDV5</accession>
<keyword evidence="1" id="KW-0378">Hydrolase</keyword>
<reference evidence="3 4" key="1">
    <citation type="submission" date="2019-04" db="EMBL/GenBank/DDBJ databases">
        <title>Cohnella sp. nov. isolated from preserved vegetables.</title>
        <authorList>
            <person name="Lin S.-Y."/>
            <person name="Hung M.-H."/>
            <person name="Young C.-C."/>
        </authorList>
    </citation>
    <scope>NUCLEOTIDE SEQUENCE [LARGE SCALE GENOMIC DNA]</scope>
    <source>
        <strain evidence="3 4">CC-MHH1044</strain>
    </source>
</reference>
<dbReference type="InterPro" id="IPR012338">
    <property type="entry name" value="Beta-lactam/transpept-like"/>
</dbReference>
<feature type="domain" description="Beta-lactamase-related" evidence="2">
    <location>
        <begin position="11"/>
        <end position="334"/>
    </location>
</feature>
<protein>
    <submittedName>
        <fullName evidence="3">Beta-lactamase family protein</fullName>
    </submittedName>
</protein>
<keyword evidence="4" id="KW-1185">Reference proteome</keyword>
<dbReference type="Gene3D" id="3.40.710.10">
    <property type="entry name" value="DD-peptidase/beta-lactamase superfamily"/>
    <property type="match status" value="1"/>
</dbReference>
<dbReference type="InterPro" id="IPR050789">
    <property type="entry name" value="Diverse_Enzym_Activities"/>
</dbReference>